<dbReference type="InterPro" id="IPR016032">
    <property type="entry name" value="Sig_transdc_resp-reg_C-effctor"/>
</dbReference>
<name>A0A344LAK2_9PSEU</name>
<dbReference type="Gene3D" id="1.10.10.10">
    <property type="entry name" value="Winged helix-like DNA-binding domain superfamily/Winged helix DNA-binding domain"/>
    <property type="match status" value="1"/>
</dbReference>
<dbReference type="PANTHER" id="PTHR48111:SF36">
    <property type="entry name" value="TRANSCRIPTIONAL REGULATORY PROTEIN CUTR"/>
    <property type="match status" value="1"/>
</dbReference>
<keyword evidence="2" id="KW-0902">Two-component regulatory system</keyword>
<dbReference type="Gene3D" id="3.40.50.2300">
    <property type="match status" value="1"/>
</dbReference>
<evidence type="ECO:0000256" key="4">
    <source>
        <dbReference type="ARBA" id="ARBA00023125"/>
    </source>
</evidence>
<dbReference type="InterPro" id="IPR001789">
    <property type="entry name" value="Sig_transdc_resp-reg_receiver"/>
</dbReference>
<evidence type="ECO:0000256" key="5">
    <source>
        <dbReference type="ARBA" id="ARBA00023163"/>
    </source>
</evidence>
<dbReference type="SUPFAM" id="SSF52172">
    <property type="entry name" value="CheY-like"/>
    <property type="match status" value="1"/>
</dbReference>
<keyword evidence="1 6" id="KW-0597">Phosphoprotein</keyword>
<dbReference type="Pfam" id="PF00072">
    <property type="entry name" value="Response_reg"/>
    <property type="match status" value="1"/>
</dbReference>
<dbReference type="GO" id="GO:0000156">
    <property type="term" value="F:phosphorelay response regulator activity"/>
    <property type="evidence" value="ECO:0007669"/>
    <property type="project" value="TreeGrafter"/>
</dbReference>
<sequence length="235" mass="25039">MKPRVLVVDDEPGVRKALQRGLRAEGMEVIAAADGPSALKLAETGAFDVVLLDIMLPGLSGYRVLQALRAQGVQTPVLLVSAKDGEVDQADGLDLGADGYLVKPFSFVVLVAQVRAVLRRSAPDGSRGPLRIGSLQVDRAAREVKWGEEPVALSPREFALLEVLVGRAGTVVTKDELLRAVWGDEQAATRNVVEVYVGYVRRKLDAVGAGAVVRTVRGHGYLASDPQLDEVLTPG</sequence>
<evidence type="ECO:0000313" key="10">
    <source>
        <dbReference type="EMBL" id="AXB45076.1"/>
    </source>
</evidence>
<dbReference type="InterPro" id="IPR039420">
    <property type="entry name" value="WalR-like"/>
</dbReference>
<feature type="domain" description="Response regulatory" evidence="8">
    <location>
        <begin position="4"/>
        <end position="118"/>
    </location>
</feature>
<dbReference type="Proteomes" id="UP000250434">
    <property type="component" value="Chromosome"/>
</dbReference>
<dbReference type="PANTHER" id="PTHR48111">
    <property type="entry name" value="REGULATOR OF RPOS"/>
    <property type="match status" value="1"/>
</dbReference>
<protein>
    <submittedName>
        <fullName evidence="10">DNA-binding response regulator</fullName>
    </submittedName>
</protein>
<dbReference type="CDD" id="cd00383">
    <property type="entry name" value="trans_reg_C"/>
    <property type="match status" value="1"/>
</dbReference>
<dbReference type="PROSITE" id="PS50110">
    <property type="entry name" value="RESPONSE_REGULATORY"/>
    <property type="match status" value="1"/>
</dbReference>
<dbReference type="InterPro" id="IPR001867">
    <property type="entry name" value="OmpR/PhoB-type_DNA-bd"/>
</dbReference>
<evidence type="ECO:0000256" key="7">
    <source>
        <dbReference type="PROSITE-ProRule" id="PRU01091"/>
    </source>
</evidence>
<keyword evidence="11" id="KW-1185">Reference proteome</keyword>
<dbReference type="SUPFAM" id="SSF46894">
    <property type="entry name" value="C-terminal effector domain of the bipartite response regulators"/>
    <property type="match status" value="1"/>
</dbReference>
<dbReference type="KEGG" id="aab:A4R43_23385"/>
<evidence type="ECO:0000259" key="8">
    <source>
        <dbReference type="PROSITE" id="PS50110"/>
    </source>
</evidence>
<dbReference type="Pfam" id="PF00486">
    <property type="entry name" value="Trans_reg_C"/>
    <property type="match status" value="1"/>
</dbReference>
<evidence type="ECO:0000256" key="6">
    <source>
        <dbReference type="PROSITE-ProRule" id="PRU00169"/>
    </source>
</evidence>
<accession>A0A344LAK2</accession>
<feature type="domain" description="OmpR/PhoB-type" evidence="9">
    <location>
        <begin position="127"/>
        <end position="225"/>
    </location>
</feature>
<dbReference type="OrthoDB" id="9812490at2"/>
<keyword evidence="3" id="KW-0805">Transcription regulation</keyword>
<organism evidence="10 11">
    <name type="scientific">Amycolatopsis albispora</name>
    <dbReference type="NCBI Taxonomy" id="1804986"/>
    <lineage>
        <taxon>Bacteria</taxon>
        <taxon>Bacillati</taxon>
        <taxon>Actinomycetota</taxon>
        <taxon>Actinomycetes</taxon>
        <taxon>Pseudonocardiales</taxon>
        <taxon>Pseudonocardiaceae</taxon>
        <taxon>Amycolatopsis</taxon>
    </lineage>
</organism>
<evidence type="ECO:0000256" key="1">
    <source>
        <dbReference type="ARBA" id="ARBA00022553"/>
    </source>
</evidence>
<dbReference type="AlphaFoldDB" id="A0A344LAK2"/>
<dbReference type="GO" id="GO:0005829">
    <property type="term" value="C:cytosol"/>
    <property type="evidence" value="ECO:0007669"/>
    <property type="project" value="TreeGrafter"/>
</dbReference>
<dbReference type="RefSeq" id="WP_113694333.1">
    <property type="nucleotide sequence ID" value="NZ_CP015163.1"/>
</dbReference>
<dbReference type="PROSITE" id="PS51755">
    <property type="entry name" value="OMPR_PHOB"/>
    <property type="match status" value="1"/>
</dbReference>
<keyword evidence="5" id="KW-0804">Transcription</keyword>
<feature type="DNA-binding region" description="OmpR/PhoB-type" evidence="7">
    <location>
        <begin position="127"/>
        <end position="225"/>
    </location>
</feature>
<gene>
    <name evidence="10" type="ORF">A4R43_23385</name>
</gene>
<dbReference type="SMART" id="SM00862">
    <property type="entry name" value="Trans_reg_C"/>
    <property type="match status" value="1"/>
</dbReference>
<evidence type="ECO:0000256" key="2">
    <source>
        <dbReference type="ARBA" id="ARBA00023012"/>
    </source>
</evidence>
<evidence type="ECO:0000313" key="11">
    <source>
        <dbReference type="Proteomes" id="UP000250434"/>
    </source>
</evidence>
<dbReference type="InterPro" id="IPR036388">
    <property type="entry name" value="WH-like_DNA-bd_sf"/>
</dbReference>
<reference evidence="10 11" key="1">
    <citation type="submission" date="2016-04" db="EMBL/GenBank/DDBJ databases">
        <title>Complete genome sequence and analysis of deep-sea sediment isolate, Amycolatopsis sp. WP1.</title>
        <authorList>
            <person name="Wang H."/>
            <person name="Chen S."/>
            <person name="Wu Q."/>
        </authorList>
    </citation>
    <scope>NUCLEOTIDE SEQUENCE [LARGE SCALE GENOMIC DNA]</scope>
    <source>
        <strain evidence="10 11">WP1</strain>
    </source>
</reference>
<feature type="modified residue" description="4-aspartylphosphate" evidence="6">
    <location>
        <position position="53"/>
    </location>
</feature>
<evidence type="ECO:0000256" key="3">
    <source>
        <dbReference type="ARBA" id="ARBA00023015"/>
    </source>
</evidence>
<dbReference type="GO" id="GO:0000976">
    <property type="term" value="F:transcription cis-regulatory region binding"/>
    <property type="evidence" value="ECO:0007669"/>
    <property type="project" value="TreeGrafter"/>
</dbReference>
<dbReference type="GO" id="GO:0006355">
    <property type="term" value="P:regulation of DNA-templated transcription"/>
    <property type="evidence" value="ECO:0007669"/>
    <property type="project" value="InterPro"/>
</dbReference>
<dbReference type="FunFam" id="3.40.50.2300:FF:000001">
    <property type="entry name" value="DNA-binding response regulator PhoB"/>
    <property type="match status" value="1"/>
</dbReference>
<keyword evidence="4 7" id="KW-0238">DNA-binding</keyword>
<proteinExistence type="predicted"/>
<evidence type="ECO:0000259" key="9">
    <source>
        <dbReference type="PROSITE" id="PS51755"/>
    </source>
</evidence>
<dbReference type="EMBL" id="CP015163">
    <property type="protein sequence ID" value="AXB45076.1"/>
    <property type="molecule type" value="Genomic_DNA"/>
</dbReference>
<dbReference type="GO" id="GO:0032993">
    <property type="term" value="C:protein-DNA complex"/>
    <property type="evidence" value="ECO:0007669"/>
    <property type="project" value="TreeGrafter"/>
</dbReference>
<dbReference type="SMART" id="SM00448">
    <property type="entry name" value="REC"/>
    <property type="match status" value="1"/>
</dbReference>
<dbReference type="InterPro" id="IPR011006">
    <property type="entry name" value="CheY-like_superfamily"/>
</dbReference>